<evidence type="ECO:0000256" key="5">
    <source>
        <dbReference type="ARBA" id="ARBA00023124"/>
    </source>
</evidence>
<keyword evidence="3" id="KW-0227">DNA damage</keyword>
<evidence type="ECO:0000256" key="6">
    <source>
        <dbReference type="ARBA" id="ARBA00023125"/>
    </source>
</evidence>
<gene>
    <name evidence="9" type="ORF">BHK69_09920</name>
</gene>
<dbReference type="GO" id="GO:0106300">
    <property type="term" value="P:protein-DNA covalent cross-linking repair"/>
    <property type="evidence" value="ECO:0007669"/>
    <property type="project" value="InterPro"/>
</dbReference>
<evidence type="ECO:0000313" key="9">
    <source>
        <dbReference type="EMBL" id="AOO80740.1"/>
    </source>
</evidence>
<organism evidence="9 10">
    <name type="scientific">Bosea vaviloviae</name>
    <dbReference type="NCBI Taxonomy" id="1526658"/>
    <lineage>
        <taxon>Bacteria</taxon>
        <taxon>Pseudomonadati</taxon>
        <taxon>Pseudomonadota</taxon>
        <taxon>Alphaproteobacteria</taxon>
        <taxon>Hyphomicrobiales</taxon>
        <taxon>Boseaceae</taxon>
        <taxon>Bosea</taxon>
    </lineage>
</organism>
<dbReference type="PANTHER" id="PTHR13604">
    <property type="entry name" value="DC12-RELATED"/>
    <property type="match status" value="1"/>
</dbReference>
<evidence type="ECO:0000313" key="10">
    <source>
        <dbReference type="Proteomes" id="UP000094969"/>
    </source>
</evidence>
<dbReference type="GO" id="GO:0016829">
    <property type="term" value="F:lyase activity"/>
    <property type="evidence" value="ECO:0007669"/>
    <property type="project" value="UniProtKB-KW"/>
</dbReference>
<evidence type="ECO:0000256" key="4">
    <source>
        <dbReference type="ARBA" id="ARBA00022801"/>
    </source>
</evidence>
<dbReference type="PANTHER" id="PTHR13604:SF0">
    <property type="entry name" value="ABASIC SITE PROCESSING PROTEIN HMCES"/>
    <property type="match status" value="1"/>
</dbReference>
<dbReference type="GO" id="GO:0008233">
    <property type="term" value="F:peptidase activity"/>
    <property type="evidence" value="ECO:0007669"/>
    <property type="project" value="UniProtKB-KW"/>
</dbReference>
<dbReference type="Proteomes" id="UP000094969">
    <property type="component" value="Chromosome"/>
</dbReference>
<evidence type="ECO:0000256" key="8">
    <source>
        <dbReference type="RuleBase" id="RU364100"/>
    </source>
</evidence>
<dbReference type="AlphaFoldDB" id="A0A1D7U041"/>
<name>A0A1D7U041_9HYPH</name>
<keyword evidence="5" id="KW-0190">Covalent protein-DNA linkage</keyword>
<sequence length="243" mass="27121">MCNLYSMTRSVDAMRKLFAKFDAPETNLPPLPGIFPDYEAPIIRNEADGPRLAMTRWGMPSSKLALFEAASRRADRLRTKGKVVDFDALLPMEPDSGTTNVRNTNSAHWKRWLGVDNRCLVPFTSFSEFNRDAGGDIWFALDEDRPLAVLAGIWAPQWTSVRKVSKGLETIDLFAFLTTTPNAEVGAVHPKAMPVILTTPEECEAWMTAPWELARGLQRPLPDGTLEIVARGVKKDEAGYLQE</sequence>
<proteinExistence type="inferred from homology"/>
<dbReference type="KEGG" id="bvv:BHK69_09920"/>
<evidence type="ECO:0000256" key="1">
    <source>
        <dbReference type="ARBA" id="ARBA00008136"/>
    </source>
</evidence>
<dbReference type="InterPro" id="IPR036590">
    <property type="entry name" value="SRAP-like"/>
</dbReference>
<dbReference type="Gene3D" id="3.90.1680.20">
    <property type="match status" value="2"/>
</dbReference>
<protein>
    <recommendedName>
        <fullName evidence="8">Abasic site processing protein</fullName>
        <ecNumber evidence="8">3.4.-.-</ecNumber>
    </recommendedName>
</protein>
<dbReference type="InterPro" id="IPR003738">
    <property type="entry name" value="SRAP"/>
</dbReference>
<dbReference type="EC" id="3.4.-.-" evidence="8"/>
<keyword evidence="2 8" id="KW-0645">Protease</keyword>
<keyword evidence="6" id="KW-0238">DNA-binding</keyword>
<dbReference type="Pfam" id="PF02586">
    <property type="entry name" value="SRAP"/>
    <property type="match status" value="1"/>
</dbReference>
<comment type="similarity">
    <text evidence="1 8">Belongs to the SOS response-associated peptidase family.</text>
</comment>
<keyword evidence="10" id="KW-1185">Reference proteome</keyword>
<dbReference type="SUPFAM" id="SSF143081">
    <property type="entry name" value="BB1717-like"/>
    <property type="match status" value="1"/>
</dbReference>
<dbReference type="STRING" id="1526658.BHK69_09920"/>
<keyword evidence="7" id="KW-0456">Lyase</keyword>
<dbReference type="RefSeq" id="WP_069689958.1">
    <property type="nucleotide sequence ID" value="NZ_CP017147.1"/>
</dbReference>
<dbReference type="GO" id="GO:0006508">
    <property type="term" value="P:proteolysis"/>
    <property type="evidence" value="ECO:0007669"/>
    <property type="project" value="UniProtKB-KW"/>
</dbReference>
<dbReference type="OrthoDB" id="9782620at2"/>
<keyword evidence="4 8" id="KW-0378">Hydrolase</keyword>
<dbReference type="EMBL" id="CP017147">
    <property type="protein sequence ID" value="AOO80740.1"/>
    <property type="molecule type" value="Genomic_DNA"/>
</dbReference>
<evidence type="ECO:0000256" key="3">
    <source>
        <dbReference type="ARBA" id="ARBA00022763"/>
    </source>
</evidence>
<evidence type="ECO:0000256" key="7">
    <source>
        <dbReference type="ARBA" id="ARBA00023239"/>
    </source>
</evidence>
<dbReference type="GO" id="GO:0003697">
    <property type="term" value="F:single-stranded DNA binding"/>
    <property type="evidence" value="ECO:0007669"/>
    <property type="project" value="InterPro"/>
</dbReference>
<reference evidence="9 10" key="1">
    <citation type="journal article" date="2015" name="Antonie Van Leeuwenhoek">
        <title>Bosea vaviloviae sp. nov., a new species of slow-growing rhizobia isolated from nodules of the relict species Vavilovia formosa (Stev.) Fed.</title>
        <authorList>
            <person name="Safronova V.I."/>
            <person name="Kuznetsova I.G."/>
            <person name="Sazanova A.L."/>
            <person name="Kimeklis A.K."/>
            <person name="Belimov A.A."/>
            <person name="Andronov E.E."/>
            <person name="Pinaev A.G."/>
            <person name="Chizhevskaya E.P."/>
            <person name="Pukhaev A.R."/>
            <person name="Popov K.P."/>
            <person name="Willems A."/>
            <person name="Tikhonovich I.A."/>
        </authorList>
    </citation>
    <scope>NUCLEOTIDE SEQUENCE [LARGE SCALE GENOMIC DNA]</scope>
    <source>
        <strain evidence="9 10">Vaf18</strain>
    </source>
</reference>
<evidence type="ECO:0000256" key="2">
    <source>
        <dbReference type="ARBA" id="ARBA00022670"/>
    </source>
</evidence>
<accession>A0A1D7U041</accession>